<evidence type="ECO:0000313" key="1">
    <source>
        <dbReference type="Proteomes" id="UP000095283"/>
    </source>
</evidence>
<dbReference type="Proteomes" id="UP000095283">
    <property type="component" value="Unplaced"/>
</dbReference>
<keyword evidence="1" id="KW-1185">Reference proteome</keyword>
<dbReference type="AlphaFoldDB" id="A0A1I7XU78"/>
<organism evidence="1 2">
    <name type="scientific">Heterorhabditis bacteriophora</name>
    <name type="common">Entomopathogenic nematode worm</name>
    <dbReference type="NCBI Taxonomy" id="37862"/>
    <lineage>
        <taxon>Eukaryota</taxon>
        <taxon>Metazoa</taxon>
        <taxon>Ecdysozoa</taxon>
        <taxon>Nematoda</taxon>
        <taxon>Chromadorea</taxon>
        <taxon>Rhabditida</taxon>
        <taxon>Rhabditina</taxon>
        <taxon>Rhabditomorpha</taxon>
        <taxon>Strongyloidea</taxon>
        <taxon>Heterorhabditidae</taxon>
        <taxon>Heterorhabditis</taxon>
    </lineage>
</organism>
<sequence>MSSSINQLCTLRISYLVGDIGSNMILQRMYMYSVIFSFEWTEPLLSINQSEASNTQPRRGWTGSQTVETCGVLCCARYD</sequence>
<accession>A0A1I7XU78</accession>
<evidence type="ECO:0000313" key="2">
    <source>
        <dbReference type="WBParaSite" id="Hba_21375"/>
    </source>
</evidence>
<dbReference type="WBParaSite" id="Hba_21375">
    <property type="protein sequence ID" value="Hba_21375"/>
    <property type="gene ID" value="Hba_21375"/>
</dbReference>
<name>A0A1I7XU78_HETBA</name>
<protein>
    <submittedName>
        <fullName evidence="2">Ovule protein</fullName>
    </submittedName>
</protein>
<proteinExistence type="predicted"/>
<reference evidence="2" key="1">
    <citation type="submission" date="2016-11" db="UniProtKB">
        <authorList>
            <consortium name="WormBaseParasite"/>
        </authorList>
    </citation>
    <scope>IDENTIFICATION</scope>
</reference>